<gene>
    <name evidence="12" type="ORF">HPP92_004797</name>
</gene>
<dbReference type="Proteomes" id="UP000636800">
    <property type="component" value="Chromosome 2"/>
</dbReference>
<dbReference type="InterPro" id="IPR016039">
    <property type="entry name" value="Thiolase-like"/>
</dbReference>
<feature type="domain" description="Chalcone/stilbene synthase N-terminal" evidence="10">
    <location>
        <begin position="5"/>
        <end position="228"/>
    </location>
</feature>
<evidence type="ECO:0000256" key="2">
    <source>
        <dbReference type="ARBA" id="ARBA00004966"/>
    </source>
</evidence>
<feature type="active site" description="Acyl-thioester intermediate" evidence="8">
    <location>
        <position position="164"/>
    </location>
</feature>
<dbReference type="CDD" id="cd00831">
    <property type="entry name" value="CHS_like"/>
    <property type="match status" value="1"/>
</dbReference>
<comment type="caution">
    <text evidence="12">The sequence shown here is derived from an EMBL/GenBank/DDBJ whole genome shotgun (WGS) entry which is preliminary data.</text>
</comment>
<protein>
    <recommendedName>
        <fullName evidence="4">chalcone synthase</fullName>
        <ecNumber evidence="4">2.3.1.74</ecNumber>
    </recommendedName>
</protein>
<dbReference type="EC" id="2.3.1.74" evidence="4"/>
<evidence type="ECO:0000259" key="11">
    <source>
        <dbReference type="Pfam" id="PF02797"/>
    </source>
</evidence>
<evidence type="ECO:0000256" key="1">
    <source>
        <dbReference type="ARBA" id="ARBA00002969"/>
    </source>
</evidence>
<dbReference type="PANTHER" id="PTHR11877:SF14">
    <property type="entry name" value="CHALCONE SYNTHASE"/>
    <property type="match status" value="1"/>
</dbReference>
<comment type="pathway">
    <text evidence="2">Secondary metabolite biosynthesis; flavonoid biosynthesis.</text>
</comment>
<name>A0A835RLS2_VANPL</name>
<evidence type="ECO:0000256" key="5">
    <source>
        <dbReference type="ARBA" id="ARBA00022679"/>
    </source>
</evidence>
<keyword evidence="6" id="KW-0284">Flavonoid biosynthesis</keyword>
<feature type="domain" description="Chalcone/stilbene synthase C-terminal" evidence="11">
    <location>
        <begin position="239"/>
        <end position="388"/>
    </location>
</feature>
<keyword evidence="7 9" id="KW-0012">Acyltransferase</keyword>
<comment type="function">
    <text evidence="1">The primary product of this enzyme is 4,2',4',6'-tetrahydroxychalcone (also termed naringenin-chalcone or chalcone) which can under specific conditions spontaneously isomerize into naringenin.</text>
</comment>
<keyword evidence="13" id="KW-1185">Reference proteome</keyword>
<dbReference type="EMBL" id="JADCNL010000002">
    <property type="protein sequence ID" value="KAG0491399.1"/>
    <property type="molecule type" value="Genomic_DNA"/>
</dbReference>
<evidence type="ECO:0000313" key="13">
    <source>
        <dbReference type="Proteomes" id="UP000636800"/>
    </source>
</evidence>
<dbReference type="FunFam" id="3.40.47.10:FF:000025">
    <property type="entry name" value="Chalcone synthase 2"/>
    <property type="match status" value="1"/>
</dbReference>
<evidence type="ECO:0000256" key="3">
    <source>
        <dbReference type="ARBA" id="ARBA00005531"/>
    </source>
</evidence>
<keyword evidence="5 9" id="KW-0808">Transferase</keyword>
<sequence length="392" mass="43400">MAKVEATRQAQRADGFAALLAFGTAVPPGVVLQSDYPDFYFRVTNSEDKVHLKDKFRRMCEGSKIRKRHLLLTEEILKEKKELTAHMAPSLNARQDILVVEVPKLGKEAAARALKEWGQPKSRITHLIFCTSSGIDMPGADLQLVKLLDLPHTINRFMLYQQGCFAGGTALRLAKDIAENCRGARILLVCCEITAITFRGPSEEHLDTLVGQALFGDGAAAVIVGSDPDLTVERPLFYLMSAFQTLLPNSEGLIDGHLRETGLIIHLFREVPAVISMHMEYVMERAFGSVRISNWNSVFWAAHPGGPAILDGIEEKLGLTPEKLRLSRRILEEYGNMRSPCVLFILDELRRASVEEKKDSTGEGFEWGVLLGFGPGLTVETVVLRSVPVVHA</sequence>
<dbReference type="GO" id="GO:0009813">
    <property type="term" value="P:flavonoid biosynthetic process"/>
    <property type="evidence" value="ECO:0007669"/>
    <property type="project" value="UniProtKB-KW"/>
</dbReference>
<accession>A0A835RLS2</accession>
<dbReference type="Gene3D" id="3.40.47.10">
    <property type="match status" value="2"/>
</dbReference>
<dbReference type="Pfam" id="PF02797">
    <property type="entry name" value="Chal_sti_synt_C"/>
    <property type="match status" value="1"/>
</dbReference>
<comment type="similarity">
    <text evidence="3 9">Belongs to the thiolase-like superfamily. Chalcone/stilbene synthases family.</text>
</comment>
<evidence type="ECO:0000256" key="8">
    <source>
        <dbReference type="PIRSR" id="PIRSR000451-1"/>
    </source>
</evidence>
<evidence type="ECO:0000313" key="12">
    <source>
        <dbReference type="EMBL" id="KAG0491399.1"/>
    </source>
</evidence>
<dbReference type="AlphaFoldDB" id="A0A835RLS2"/>
<evidence type="ECO:0000256" key="9">
    <source>
        <dbReference type="RuleBase" id="RU003633"/>
    </source>
</evidence>
<dbReference type="PIRSF" id="PIRSF000451">
    <property type="entry name" value="PKS_III"/>
    <property type="match status" value="1"/>
</dbReference>
<dbReference type="InterPro" id="IPR001099">
    <property type="entry name" value="Chalcone/stilbene_synt_N"/>
</dbReference>
<evidence type="ECO:0000256" key="6">
    <source>
        <dbReference type="ARBA" id="ARBA00023241"/>
    </source>
</evidence>
<organism evidence="12 13">
    <name type="scientific">Vanilla planifolia</name>
    <name type="common">Vanilla</name>
    <dbReference type="NCBI Taxonomy" id="51239"/>
    <lineage>
        <taxon>Eukaryota</taxon>
        <taxon>Viridiplantae</taxon>
        <taxon>Streptophyta</taxon>
        <taxon>Embryophyta</taxon>
        <taxon>Tracheophyta</taxon>
        <taxon>Spermatophyta</taxon>
        <taxon>Magnoliopsida</taxon>
        <taxon>Liliopsida</taxon>
        <taxon>Asparagales</taxon>
        <taxon>Orchidaceae</taxon>
        <taxon>Vanilloideae</taxon>
        <taxon>Vanilleae</taxon>
        <taxon>Vanilla</taxon>
    </lineage>
</organism>
<reference evidence="12 13" key="1">
    <citation type="journal article" date="2020" name="Nat. Food">
        <title>A phased Vanilla planifolia genome enables genetic improvement of flavour and production.</title>
        <authorList>
            <person name="Hasing T."/>
            <person name="Tang H."/>
            <person name="Brym M."/>
            <person name="Khazi F."/>
            <person name="Huang T."/>
            <person name="Chambers A.H."/>
        </authorList>
    </citation>
    <scope>NUCLEOTIDE SEQUENCE [LARGE SCALE GENOMIC DNA]</scope>
    <source>
        <tissue evidence="12">Leaf</tissue>
    </source>
</reference>
<dbReference type="SUPFAM" id="SSF53901">
    <property type="entry name" value="Thiolase-like"/>
    <property type="match status" value="2"/>
</dbReference>
<dbReference type="InterPro" id="IPR012328">
    <property type="entry name" value="Chalcone/stilbene_synt_C"/>
</dbReference>
<dbReference type="Pfam" id="PF00195">
    <property type="entry name" value="Chal_sti_synt_N"/>
    <property type="match status" value="1"/>
</dbReference>
<dbReference type="FunFam" id="3.40.47.10:FF:000014">
    <property type="entry name" value="Chalcone synthase 1"/>
    <property type="match status" value="1"/>
</dbReference>
<evidence type="ECO:0000256" key="4">
    <source>
        <dbReference type="ARBA" id="ARBA00012975"/>
    </source>
</evidence>
<evidence type="ECO:0000259" key="10">
    <source>
        <dbReference type="Pfam" id="PF00195"/>
    </source>
</evidence>
<dbReference type="PANTHER" id="PTHR11877">
    <property type="entry name" value="HYDROXYMETHYLGLUTARYL-COA SYNTHASE"/>
    <property type="match status" value="1"/>
</dbReference>
<dbReference type="InterPro" id="IPR011141">
    <property type="entry name" value="Polyketide_synthase_type-III"/>
</dbReference>
<dbReference type="InterPro" id="IPR018088">
    <property type="entry name" value="Chalcone/stilbene_synthase_AS"/>
</dbReference>
<dbReference type="GO" id="GO:0030639">
    <property type="term" value="P:polyketide biosynthetic process"/>
    <property type="evidence" value="ECO:0007669"/>
    <property type="project" value="TreeGrafter"/>
</dbReference>
<evidence type="ECO:0000256" key="7">
    <source>
        <dbReference type="ARBA" id="ARBA00023315"/>
    </source>
</evidence>
<proteinExistence type="inferred from homology"/>
<dbReference type="PROSITE" id="PS00441">
    <property type="entry name" value="CHALCONE_SYNTH"/>
    <property type="match status" value="1"/>
</dbReference>
<dbReference type="GO" id="GO:0016210">
    <property type="term" value="F:naringenin-chalcone synthase activity"/>
    <property type="evidence" value="ECO:0007669"/>
    <property type="project" value="UniProtKB-EC"/>
</dbReference>